<evidence type="ECO:0000313" key="1">
    <source>
        <dbReference type="EMBL" id="KAI4821002.1"/>
    </source>
</evidence>
<sequence length="76" mass="8338">MSQGDMAALVRSSSWVKYWVPPKGTAAIVYGKGSFLKAVSHEEVLVFDDADSSWSLRSNYSCPVKSHNAPKDQFTA</sequence>
<comment type="caution">
    <text evidence="1">The sequence shown here is derived from an EMBL/GenBank/DDBJ whole genome shotgun (WGS) entry which is preliminary data.</text>
</comment>
<proteinExistence type="predicted"/>
<accession>A0ACB9X473</accession>
<gene>
    <name evidence="1" type="ORF">KUCAC02_028955</name>
</gene>
<name>A0ACB9X473_CHAAC</name>
<reference evidence="1" key="1">
    <citation type="submission" date="2022-05" db="EMBL/GenBank/DDBJ databases">
        <title>Chromosome-level genome of Chaenocephalus aceratus.</title>
        <authorList>
            <person name="Park H."/>
        </authorList>
    </citation>
    <scope>NUCLEOTIDE SEQUENCE</scope>
    <source>
        <strain evidence="1">KU_202001</strain>
    </source>
</reference>
<keyword evidence="2" id="KW-1185">Reference proteome</keyword>
<protein>
    <submittedName>
        <fullName evidence="1">Uncharacterized protein</fullName>
    </submittedName>
</protein>
<dbReference type="Proteomes" id="UP001057452">
    <property type="component" value="Chromosome 9"/>
</dbReference>
<evidence type="ECO:0000313" key="2">
    <source>
        <dbReference type="Proteomes" id="UP001057452"/>
    </source>
</evidence>
<dbReference type="EMBL" id="CM043793">
    <property type="protein sequence ID" value="KAI4821002.1"/>
    <property type="molecule type" value="Genomic_DNA"/>
</dbReference>
<organism evidence="1 2">
    <name type="scientific">Chaenocephalus aceratus</name>
    <name type="common">Blackfin icefish</name>
    <name type="synonym">Chaenichthys aceratus</name>
    <dbReference type="NCBI Taxonomy" id="36190"/>
    <lineage>
        <taxon>Eukaryota</taxon>
        <taxon>Metazoa</taxon>
        <taxon>Chordata</taxon>
        <taxon>Craniata</taxon>
        <taxon>Vertebrata</taxon>
        <taxon>Euteleostomi</taxon>
        <taxon>Actinopterygii</taxon>
        <taxon>Neopterygii</taxon>
        <taxon>Teleostei</taxon>
        <taxon>Neoteleostei</taxon>
        <taxon>Acanthomorphata</taxon>
        <taxon>Eupercaria</taxon>
        <taxon>Perciformes</taxon>
        <taxon>Notothenioidei</taxon>
        <taxon>Channichthyidae</taxon>
        <taxon>Chaenocephalus</taxon>
    </lineage>
</organism>